<comment type="caution">
    <text evidence="2">The sequence shown here is derived from an EMBL/GenBank/DDBJ whole genome shotgun (WGS) entry which is preliminary data.</text>
</comment>
<dbReference type="Gene3D" id="3.90.25.10">
    <property type="entry name" value="UDP-galactose 4-epimerase, domain 1"/>
    <property type="match status" value="1"/>
</dbReference>
<dbReference type="EC" id="1.1.1.281" evidence="2"/>
<feature type="domain" description="NAD(P)-binding" evidence="1">
    <location>
        <begin position="3"/>
        <end position="143"/>
    </location>
</feature>
<protein>
    <submittedName>
        <fullName evidence="2">GDP-6-deoxy-D-mannose reductase</fullName>
        <ecNumber evidence="2">1.1.1.281</ecNumber>
    </submittedName>
</protein>
<reference evidence="2" key="1">
    <citation type="submission" date="2019-08" db="EMBL/GenBank/DDBJ databases">
        <authorList>
            <person name="Kucharzyk K."/>
            <person name="Murdoch R.W."/>
            <person name="Higgins S."/>
            <person name="Loffler F."/>
        </authorList>
    </citation>
    <scope>NUCLEOTIDE SEQUENCE</scope>
</reference>
<dbReference type="InterPro" id="IPR036291">
    <property type="entry name" value="NAD(P)-bd_dom_sf"/>
</dbReference>
<organism evidence="2">
    <name type="scientific">bioreactor metagenome</name>
    <dbReference type="NCBI Taxonomy" id="1076179"/>
    <lineage>
        <taxon>unclassified sequences</taxon>
        <taxon>metagenomes</taxon>
        <taxon>ecological metagenomes</taxon>
    </lineage>
</organism>
<gene>
    <name evidence="2" type="primary">rmd_8</name>
    <name evidence="2" type="ORF">SDC9_180258</name>
</gene>
<name>A0A645H1A3_9ZZZZ</name>
<dbReference type="Gene3D" id="3.40.50.720">
    <property type="entry name" value="NAD(P)-binding Rossmann-like Domain"/>
    <property type="match status" value="1"/>
</dbReference>
<dbReference type="InterPro" id="IPR016040">
    <property type="entry name" value="NAD(P)-bd_dom"/>
</dbReference>
<keyword evidence="2" id="KW-0560">Oxidoreductase</keyword>
<evidence type="ECO:0000313" key="2">
    <source>
        <dbReference type="EMBL" id="MPN32778.1"/>
    </source>
</evidence>
<dbReference type="PANTHER" id="PTHR43000">
    <property type="entry name" value="DTDP-D-GLUCOSE 4,6-DEHYDRATASE-RELATED"/>
    <property type="match status" value="1"/>
</dbReference>
<dbReference type="AlphaFoldDB" id="A0A645H1A3"/>
<sequence>MQGLDIVRVRPFNHIGERQAPGFVVSDFAQNIVKIERAELSELSVGNLNAIRDFSDVKDIVAAYALLMEKGGSGEVYNVGSGKGLSIQQILQILKSFAKTEISVKIDQAKLRPVDLKYLVCDNEKIRELGWQPQHPIEETLQRTLEWWREHLAS</sequence>
<evidence type="ECO:0000259" key="1">
    <source>
        <dbReference type="Pfam" id="PF16363"/>
    </source>
</evidence>
<proteinExistence type="predicted"/>
<dbReference type="GO" id="GO:0033705">
    <property type="term" value="F:GDP-4-dehydro-6-deoxy-D-mannose reductase activity"/>
    <property type="evidence" value="ECO:0007669"/>
    <property type="project" value="UniProtKB-EC"/>
</dbReference>
<dbReference type="Pfam" id="PF16363">
    <property type="entry name" value="GDP_Man_Dehyd"/>
    <property type="match status" value="1"/>
</dbReference>
<accession>A0A645H1A3</accession>
<dbReference type="EMBL" id="VSSQ01084967">
    <property type="protein sequence ID" value="MPN32778.1"/>
    <property type="molecule type" value="Genomic_DNA"/>
</dbReference>
<dbReference type="SUPFAM" id="SSF51735">
    <property type="entry name" value="NAD(P)-binding Rossmann-fold domains"/>
    <property type="match status" value="1"/>
</dbReference>